<dbReference type="PANTHER" id="PTHR43313">
    <property type="entry name" value="SHORT-CHAIN DEHYDROGENASE/REDUCTASE FAMILY 9C"/>
    <property type="match status" value="1"/>
</dbReference>
<accession>A0A0F7FDY9</accession>
<evidence type="ECO:0000256" key="1">
    <source>
        <dbReference type="RuleBase" id="RU000363"/>
    </source>
</evidence>
<dbReference type="PATRIC" id="fig|1333534.5.peg.4754"/>
<organism evidence="2 3">
    <name type="scientific">Paenibacillus durus ATCC 35681</name>
    <dbReference type="NCBI Taxonomy" id="1333534"/>
    <lineage>
        <taxon>Bacteria</taxon>
        <taxon>Bacillati</taxon>
        <taxon>Bacillota</taxon>
        <taxon>Bacilli</taxon>
        <taxon>Bacillales</taxon>
        <taxon>Paenibacillaceae</taxon>
        <taxon>Paenibacillus</taxon>
    </lineage>
</organism>
<dbReference type="Proteomes" id="UP000034189">
    <property type="component" value="Chromosome"/>
</dbReference>
<dbReference type="InterPro" id="IPR002347">
    <property type="entry name" value="SDR_fam"/>
</dbReference>
<reference evidence="2 3" key="1">
    <citation type="submission" date="2015-03" db="EMBL/GenBank/DDBJ databases">
        <authorList>
            <person name="Abdul Halim M."/>
        </authorList>
    </citation>
    <scope>NUCLEOTIDE SEQUENCE [LARGE SCALE GENOMIC DNA]</scope>
    <source>
        <strain evidence="2 3">ATCC 35681</strain>
    </source>
</reference>
<sequence>MSVFITGATGGIGSACVKQFTQMGVRVFAGVRDTKRGERLRASTSSSVIPVQIDITDLASVQSAFEEVATMTGNEGLAGLINNAGCIVQGPLELLPMEQIKQQFELNVFGQIAVTQAFLPLLRKNGGRVINIGAVTGKTALPFFGALSASKHAMEAITDALRVELKPWNIHVAMIEPGAIETAIHEKAHDSSARSLQEVTSDRLALYQDAITKLESVIAKQPLSPTEVVVNAIIHALTSPKPRTRYAVGKGARMIITLSRFPDKLRDNLLISNLGLRKTHG</sequence>
<comment type="similarity">
    <text evidence="1">Belongs to the short-chain dehydrogenases/reductases (SDR) family.</text>
</comment>
<gene>
    <name evidence="2" type="ORF">VK70_21670</name>
</gene>
<dbReference type="InterPro" id="IPR036291">
    <property type="entry name" value="NAD(P)-bd_dom_sf"/>
</dbReference>
<dbReference type="GO" id="GO:0016491">
    <property type="term" value="F:oxidoreductase activity"/>
    <property type="evidence" value="ECO:0007669"/>
    <property type="project" value="TreeGrafter"/>
</dbReference>
<name>A0A0F7FDY9_PAEDU</name>
<dbReference type="SUPFAM" id="SSF51735">
    <property type="entry name" value="NAD(P)-binding Rossmann-fold domains"/>
    <property type="match status" value="1"/>
</dbReference>
<evidence type="ECO:0000313" key="2">
    <source>
        <dbReference type="EMBL" id="AKG36797.1"/>
    </source>
</evidence>
<dbReference type="AlphaFoldDB" id="A0A0F7FDY9"/>
<proteinExistence type="inferred from homology"/>
<protein>
    <recommendedName>
        <fullName evidence="4">Retinol dehydrogenase</fullName>
    </recommendedName>
</protein>
<dbReference type="GO" id="GO:0008202">
    <property type="term" value="P:steroid metabolic process"/>
    <property type="evidence" value="ECO:0007669"/>
    <property type="project" value="TreeGrafter"/>
</dbReference>
<dbReference type="Gene3D" id="3.40.50.720">
    <property type="entry name" value="NAD(P)-binding Rossmann-like Domain"/>
    <property type="match status" value="1"/>
</dbReference>
<dbReference type="PRINTS" id="PR00081">
    <property type="entry name" value="GDHRDH"/>
</dbReference>
<dbReference type="EMBL" id="CP011114">
    <property type="protein sequence ID" value="AKG36797.1"/>
    <property type="molecule type" value="Genomic_DNA"/>
</dbReference>
<reference evidence="2 3" key="2">
    <citation type="journal article" date="2016" name="Genome Announc.">
        <title>Genome Sequence of a Gram-Positive Diazotroph, Paenibacillus durus Type Strain ATCC 35681.</title>
        <authorList>
            <person name="Halim M.A."/>
            <person name="Rahman A.Y."/>
            <person name="Sim K.S."/>
            <person name="Yam H.C."/>
            <person name="Rahim A.A."/>
            <person name="Ghazali A.H."/>
            <person name="Najimudin N."/>
        </authorList>
    </citation>
    <scope>NUCLEOTIDE SEQUENCE [LARGE SCALE GENOMIC DNA]</scope>
    <source>
        <strain evidence="2 3">ATCC 35681</strain>
    </source>
</reference>
<dbReference type="Pfam" id="PF00106">
    <property type="entry name" value="adh_short"/>
    <property type="match status" value="1"/>
</dbReference>
<dbReference type="PRINTS" id="PR00080">
    <property type="entry name" value="SDRFAMILY"/>
</dbReference>
<evidence type="ECO:0008006" key="4">
    <source>
        <dbReference type="Google" id="ProtNLM"/>
    </source>
</evidence>
<evidence type="ECO:0000313" key="3">
    <source>
        <dbReference type="Proteomes" id="UP000034189"/>
    </source>
</evidence>
<dbReference type="PANTHER" id="PTHR43313:SF1">
    <property type="entry name" value="3BETA-HYDROXYSTEROID DEHYDROGENASE DHS-16"/>
    <property type="match status" value="1"/>
</dbReference>
<dbReference type="HOGENOM" id="CLU_010194_2_9_9"/>
<dbReference type="CDD" id="cd05374">
    <property type="entry name" value="17beta-HSD-like_SDR_c"/>
    <property type="match status" value="1"/>
</dbReference>